<evidence type="ECO:0000256" key="3">
    <source>
        <dbReference type="ARBA" id="ARBA00022448"/>
    </source>
</evidence>
<organism evidence="7 8">
    <name type="scientific">Lactococcus fujiensis JCM 16395</name>
    <dbReference type="NCBI Taxonomy" id="1291764"/>
    <lineage>
        <taxon>Bacteria</taxon>
        <taxon>Bacillati</taxon>
        <taxon>Bacillota</taxon>
        <taxon>Bacilli</taxon>
        <taxon>Lactobacillales</taxon>
        <taxon>Streptococcaceae</taxon>
        <taxon>Lactococcus</taxon>
    </lineage>
</organism>
<dbReference type="PANTHER" id="PTHR30290">
    <property type="entry name" value="PERIPLASMIC BINDING COMPONENT OF ABC TRANSPORTER"/>
    <property type="match status" value="1"/>
</dbReference>
<dbReference type="RefSeq" id="WP_096817105.1">
    <property type="nucleotide sequence ID" value="NZ_JXJU01000002.1"/>
</dbReference>
<dbReference type="Gene3D" id="3.10.105.10">
    <property type="entry name" value="Dipeptide-binding Protein, Domain 3"/>
    <property type="match status" value="1"/>
</dbReference>
<evidence type="ECO:0000256" key="2">
    <source>
        <dbReference type="ARBA" id="ARBA00005695"/>
    </source>
</evidence>
<dbReference type="Proteomes" id="UP000218181">
    <property type="component" value="Unassembled WGS sequence"/>
</dbReference>
<dbReference type="SUPFAM" id="SSF53850">
    <property type="entry name" value="Periplasmic binding protein-like II"/>
    <property type="match status" value="1"/>
</dbReference>
<keyword evidence="8" id="KW-1185">Reference proteome</keyword>
<evidence type="ECO:0000313" key="7">
    <source>
        <dbReference type="EMBL" id="PCS00929.1"/>
    </source>
</evidence>
<comment type="caution">
    <text evidence="7">The sequence shown here is derived from an EMBL/GenBank/DDBJ whole genome shotgun (WGS) entry which is preliminary data.</text>
</comment>
<dbReference type="EMBL" id="JXJU01000002">
    <property type="protein sequence ID" value="PCS00929.1"/>
    <property type="molecule type" value="Genomic_DNA"/>
</dbReference>
<dbReference type="GO" id="GO:0015833">
    <property type="term" value="P:peptide transport"/>
    <property type="evidence" value="ECO:0007669"/>
    <property type="project" value="TreeGrafter"/>
</dbReference>
<dbReference type="InterPro" id="IPR039424">
    <property type="entry name" value="SBP_5"/>
</dbReference>
<gene>
    <name evidence="7" type="ORF">RT41_GL000719</name>
</gene>
<dbReference type="CDD" id="cd08504">
    <property type="entry name" value="PBP2_OppA"/>
    <property type="match status" value="1"/>
</dbReference>
<keyword evidence="4 5" id="KW-0732">Signal</keyword>
<dbReference type="GO" id="GO:0030313">
    <property type="term" value="C:cell envelope"/>
    <property type="evidence" value="ECO:0007669"/>
    <property type="project" value="UniProtKB-SubCell"/>
</dbReference>
<dbReference type="GO" id="GO:1904680">
    <property type="term" value="F:peptide transmembrane transporter activity"/>
    <property type="evidence" value="ECO:0007669"/>
    <property type="project" value="TreeGrafter"/>
</dbReference>
<dbReference type="PROSITE" id="PS51257">
    <property type="entry name" value="PROKAR_LIPOPROTEIN"/>
    <property type="match status" value="1"/>
</dbReference>
<evidence type="ECO:0000256" key="5">
    <source>
        <dbReference type="SAM" id="SignalP"/>
    </source>
</evidence>
<dbReference type="PANTHER" id="PTHR30290:SF10">
    <property type="entry name" value="PERIPLASMIC OLIGOPEPTIDE-BINDING PROTEIN-RELATED"/>
    <property type="match status" value="1"/>
</dbReference>
<dbReference type="OrthoDB" id="403896at2"/>
<accession>A0A2A5RNJ2</accession>
<dbReference type="Gene3D" id="3.90.76.10">
    <property type="entry name" value="Dipeptide-binding Protein, Domain 1"/>
    <property type="match status" value="1"/>
</dbReference>
<evidence type="ECO:0000313" key="8">
    <source>
        <dbReference type="Proteomes" id="UP000218181"/>
    </source>
</evidence>
<dbReference type="AlphaFoldDB" id="A0A2A5RNJ2"/>
<sequence>MKKAKIIGISAVALSSAVLLAACGNNSSSTSKSSDGPTKYTYVYSTDPTTMDYLATNQAVNSTIYSNFEDGLMENDPDGNYVGALAKSWSVSADGKTYTYKLRSGVNWVQADGSTYAPVKASDFVTGMKHAVSAKSTMLYLVQPLIEGLDDYVNGKTKDFSKVGIVADDKAGTVSYHLTQPASYWNSLTTYSILFPVNADFLASKGENFGNVSSPDNILYSGPYTLSNFTSKSVIEMKANPSYWDKKNVHVKSVKLNYNDGSQPSALFTQFDKGVYTQATVYPNDSSYKQVLKNYKDDVTYGLTGATTYNITFNLNRESYKLTKKTDSAEKESTKKAILNRDFRAAISYALNREDYLAQVSGKTGAVNKVRNSLVPTTFVNIDGKPYGDTVKSTLDSLDSSVWKDTNINTGNNSAFNPTVAKAEFAKAKTALEKEGVKFPIHLDLPQDQSGTLLINQAKSLKESVESTLGKENVVIDLNLADQDAYYAATYMATSGAQSDFDISSASGWGPDYIDPSTYLNIYDSRHGDMLQTLGLIGTDSQPSSASQTVAIKAVGLEKYDSLLDEAAKYTDTKDLDKRYTAYAKAEAELLNSFIQIPVQADGGLPGLSKTVPFTGAYGQAGVMNRSSGRFKFVKLQDDVVSQTQYDKALKTFKKANEKATTLDETKD</sequence>
<dbReference type="STRING" id="1291764.GCA_001311235_01210"/>
<protein>
    <submittedName>
        <fullName evidence="7">Peptide-binding protein</fullName>
    </submittedName>
</protein>
<evidence type="ECO:0000256" key="4">
    <source>
        <dbReference type="ARBA" id="ARBA00022729"/>
    </source>
</evidence>
<dbReference type="Gene3D" id="3.40.190.10">
    <property type="entry name" value="Periplasmic binding protein-like II"/>
    <property type="match status" value="1"/>
</dbReference>
<proteinExistence type="inferred from homology"/>
<evidence type="ECO:0000256" key="1">
    <source>
        <dbReference type="ARBA" id="ARBA00004196"/>
    </source>
</evidence>
<feature type="chain" id="PRO_5038644752" evidence="5">
    <location>
        <begin position="22"/>
        <end position="668"/>
    </location>
</feature>
<feature type="domain" description="Solute-binding protein family 5" evidence="6">
    <location>
        <begin position="81"/>
        <end position="525"/>
    </location>
</feature>
<feature type="signal peptide" evidence="5">
    <location>
        <begin position="1"/>
        <end position="21"/>
    </location>
</feature>
<keyword evidence="3" id="KW-0813">Transport</keyword>
<dbReference type="Pfam" id="PF00496">
    <property type="entry name" value="SBP_bac_5"/>
    <property type="match status" value="1"/>
</dbReference>
<dbReference type="GO" id="GO:0042597">
    <property type="term" value="C:periplasmic space"/>
    <property type="evidence" value="ECO:0007669"/>
    <property type="project" value="UniProtKB-ARBA"/>
</dbReference>
<evidence type="ECO:0000259" key="6">
    <source>
        <dbReference type="Pfam" id="PF00496"/>
    </source>
</evidence>
<comment type="subcellular location">
    <subcellularLocation>
        <location evidence="1">Cell envelope</location>
    </subcellularLocation>
</comment>
<comment type="similarity">
    <text evidence="2">Belongs to the bacterial solute-binding protein 5 family.</text>
</comment>
<dbReference type="InterPro" id="IPR000914">
    <property type="entry name" value="SBP_5_dom"/>
</dbReference>
<dbReference type="GO" id="GO:0043190">
    <property type="term" value="C:ATP-binding cassette (ABC) transporter complex"/>
    <property type="evidence" value="ECO:0007669"/>
    <property type="project" value="InterPro"/>
</dbReference>
<name>A0A2A5RNJ2_9LACT</name>
<reference evidence="7 8" key="1">
    <citation type="submission" date="2014-12" db="EMBL/GenBank/DDBJ databases">
        <title>Draft genome sequences of 10 type strains of Lactococcus.</title>
        <authorList>
            <person name="Sun Z."/>
            <person name="Zhong Z."/>
            <person name="Liu W."/>
            <person name="Zhang W."/>
            <person name="Zhang H."/>
        </authorList>
    </citation>
    <scope>NUCLEOTIDE SEQUENCE [LARGE SCALE GENOMIC DNA]</scope>
    <source>
        <strain evidence="7 8">JCM 16395</strain>
    </source>
</reference>